<dbReference type="PANTHER" id="PTHR47546">
    <property type="entry name" value="S15/NS1, RNA-BINDING PROTEIN"/>
    <property type="match status" value="1"/>
</dbReference>
<dbReference type="OMA" id="IHASDCG"/>
<gene>
    <name evidence="1" type="ORF">KI387_034751</name>
</gene>
<dbReference type="InterPro" id="IPR009068">
    <property type="entry name" value="uS15_NS1_RNA-bd_sf"/>
</dbReference>
<dbReference type="PANTHER" id="PTHR47546:SF3">
    <property type="entry name" value="30S RIBOSOMAL PROTEIN S15, CHLOROPLASTIC"/>
    <property type="match status" value="1"/>
</dbReference>
<dbReference type="Gene3D" id="1.10.287.10">
    <property type="entry name" value="S15/NS1, RNA-binding"/>
    <property type="match status" value="1"/>
</dbReference>
<dbReference type="AlphaFoldDB" id="A0AA38F319"/>
<dbReference type="SUPFAM" id="SSF47060">
    <property type="entry name" value="S15/NS1 RNA-binding domain"/>
    <property type="match status" value="1"/>
</dbReference>
<feature type="non-terminal residue" evidence="1">
    <location>
        <position position="84"/>
    </location>
</feature>
<dbReference type="EMBL" id="JAHRHJ020003813">
    <property type="protein sequence ID" value="KAH9290634.1"/>
    <property type="molecule type" value="Genomic_DNA"/>
</dbReference>
<organism evidence="1 2">
    <name type="scientific">Taxus chinensis</name>
    <name type="common">Chinese yew</name>
    <name type="synonym">Taxus wallichiana var. chinensis</name>
    <dbReference type="NCBI Taxonomy" id="29808"/>
    <lineage>
        <taxon>Eukaryota</taxon>
        <taxon>Viridiplantae</taxon>
        <taxon>Streptophyta</taxon>
        <taxon>Embryophyta</taxon>
        <taxon>Tracheophyta</taxon>
        <taxon>Spermatophyta</taxon>
        <taxon>Pinopsida</taxon>
        <taxon>Pinidae</taxon>
        <taxon>Conifers II</taxon>
        <taxon>Cupressales</taxon>
        <taxon>Taxaceae</taxon>
        <taxon>Taxus</taxon>
    </lineage>
</organism>
<reference evidence="1 2" key="1">
    <citation type="journal article" date="2021" name="Nat. Plants">
        <title>The Taxus genome provides insights into paclitaxel biosynthesis.</title>
        <authorList>
            <person name="Xiong X."/>
            <person name="Gou J."/>
            <person name="Liao Q."/>
            <person name="Li Y."/>
            <person name="Zhou Q."/>
            <person name="Bi G."/>
            <person name="Li C."/>
            <person name="Du R."/>
            <person name="Wang X."/>
            <person name="Sun T."/>
            <person name="Guo L."/>
            <person name="Liang H."/>
            <person name="Lu P."/>
            <person name="Wu Y."/>
            <person name="Zhang Z."/>
            <person name="Ro D.K."/>
            <person name="Shang Y."/>
            <person name="Huang S."/>
            <person name="Yan J."/>
        </authorList>
    </citation>
    <scope>NUCLEOTIDE SEQUENCE [LARGE SCALE GENOMIC DNA]</scope>
    <source>
        <strain evidence="1">Ta-2019</strain>
    </source>
</reference>
<feature type="non-terminal residue" evidence="1">
    <location>
        <position position="1"/>
    </location>
</feature>
<comment type="caution">
    <text evidence="1">The sequence shown here is derived from an EMBL/GenBank/DDBJ whole genome shotgun (WGS) entry which is preliminary data.</text>
</comment>
<evidence type="ECO:0000313" key="2">
    <source>
        <dbReference type="Proteomes" id="UP000824469"/>
    </source>
</evidence>
<accession>A0AA38F319</accession>
<protein>
    <submittedName>
        <fullName evidence="1">Uncharacterized protein</fullName>
    </submittedName>
</protein>
<name>A0AA38F319_TAXCH</name>
<dbReference type="Proteomes" id="UP000824469">
    <property type="component" value="Unassembled WGS sequence"/>
</dbReference>
<keyword evidence="2" id="KW-1185">Reference proteome</keyword>
<sequence length="84" mass="9550">QRLALLGQLGGQPTPSYMISPPKDELVQRYFHPDNMSSKEKLKLELNKVKEDFKIHASDCGSSHVQVAQLTTKIKYLAQVLRKK</sequence>
<proteinExistence type="predicted"/>
<evidence type="ECO:0000313" key="1">
    <source>
        <dbReference type="EMBL" id="KAH9290634.1"/>
    </source>
</evidence>